<organism evidence="1 2">
    <name type="scientific">Parthenolecanium corni</name>
    <dbReference type="NCBI Taxonomy" id="536013"/>
    <lineage>
        <taxon>Eukaryota</taxon>
        <taxon>Metazoa</taxon>
        <taxon>Ecdysozoa</taxon>
        <taxon>Arthropoda</taxon>
        <taxon>Hexapoda</taxon>
        <taxon>Insecta</taxon>
        <taxon>Pterygota</taxon>
        <taxon>Neoptera</taxon>
        <taxon>Paraneoptera</taxon>
        <taxon>Hemiptera</taxon>
        <taxon>Sternorrhyncha</taxon>
        <taxon>Coccoidea</taxon>
        <taxon>Coccidae</taxon>
        <taxon>Parthenolecanium</taxon>
    </lineage>
</organism>
<dbReference type="EMBL" id="JBBCAQ010000014">
    <property type="protein sequence ID" value="KAK7598214.1"/>
    <property type="molecule type" value="Genomic_DNA"/>
</dbReference>
<keyword evidence="2" id="KW-1185">Reference proteome</keyword>
<gene>
    <name evidence="1" type="ORF">V9T40_006449</name>
</gene>
<protein>
    <submittedName>
        <fullName evidence="1">Uncharacterized protein</fullName>
    </submittedName>
</protein>
<dbReference type="Proteomes" id="UP001367676">
    <property type="component" value="Unassembled WGS sequence"/>
</dbReference>
<evidence type="ECO:0000313" key="1">
    <source>
        <dbReference type="EMBL" id="KAK7598214.1"/>
    </source>
</evidence>
<proteinExistence type="predicted"/>
<accession>A0AAN9TMA6</accession>
<dbReference type="AlphaFoldDB" id="A0AAN9TMA6"/>
<sequence>MFSSNCNSAAAAHFGAPHRFHNAVADQQLAASAMLHPQQSPESLNFQCSMSTPPTEKPCEPRRTSNQSQLTNFFVESQYLQSVSARDKCAGQYASWKSGFSQTNRFLWTETLKLAIRDLLTSEASSGADKFIDDEGVHRYAELVEWAIFQYLARDPMEYGNEMAAKYDSIRGGDFTKEESILLHHYAWL</sequence>
<comment type="caution">
    <text evidence="1">The sequence shown here is derived from an EMBL/GenBank/DDBJ whole genome shotgun (WGS) entry which is preliminary data.</text>
</comment>
<name>A0AAN9TMA6_9HEMI</name>
<reference evidence="1 2" key="1">
    <citation type="submission" date="2024-03" db="EMBL/GenBank/DDBJ databases">
        <title>Adaptation during the transition from Ophiocordyceps entomopathogen to insect associate is accompanied by gene loss and intensified selection.</title>
        <authorList>
            <person name="Ward C.M."/>
            <person name="Onetto C.A."/>
            <person name="Borneman A.R."/>
        </authorList>
    </citation>
    <scope>NUCLEOTIDE SEQUENCE [LARGE SCALE GENOMIC DNA]</scope>
    <source>
        <strain evidence="1">AWRI1</strain>
        <tissue evidence="1">Single Adult Female</tissue>
    </source>
</reference>
<evidence type="ECO:0000313" key="2">
    <source>
        <dbReference type="Proteomes" id="UP001367676"/>
    </source>
</evidence>